<evidence type="ECO:0000256" key="3">
    <source>
        <dbReference type="ARBA" id="ARBA00012438"/>
    </source>
</evidence>
<evidence type="ECO:0000256" key="5">
    <source>
        <dbReference type="ARBA" id="ARBA00022553"/>
    </source>
</evidence>
<dbReference type="SUPFAM" id="SSF55874">
    <property type="entry name" value="ATPase domain of HSP90 chaperone/DNA topoisomerase II/histidine kinase"/>
    <property type="match status" value="1"/>
</dbReference>
<evidence type="ECO:0000256" key="10">
    <source>
        <dbReference type="ARBA" id="ARBA00022840"/>
    </source>
</evidence>
<gene>
    <name evidence="16" type="ORF">BC6307_05855</name>
</gene>
<dbReference type="PANTHER" id="PTHR43547:SF3">
    <property type="entry name" value="SENSOR PROTEIN CITS"/>
    <property type="match status" value="1"/>
</dbReference>
<comment type="catalytic activity">
    <reaction evidence="1">
        <text>ATP + protein L-histidine = ADP + protein N-phospho-L-histidine.</text>
        <dbReference type="EC" id="2.7.13.3"/>
    </reaction>
</comment>
<keyword evidence="7 14" id="KW-0812">Transmembrane</keyword>
<dbReference type="InterPro" id="IPR003594">
    <property type="entry name" value="HATPase_dom"/>
</dbReference>
<dbReference type="STRING" id="1314751.GCA_001591425_00114"/>
<dbReference type="InterPro" id="IPR000014">
    <property type="entry name" value="PAS"/>
</dbReference>
<keyword evidence="9 16" id="KW-0418">Kinase</keyword>
<dbReference type="InterPro" id="IPR029151">
    <property type="entry name" value="Sensor-like_sf"/>
</dbReference>
<dbReference type="SMART" id="SM00091">
    <property type="entry name" value="PAS"/>
    <property type="match status" value="1"/>
</dbReference>
<dbReference type="SUPFAM" id="SSF55785">
    <property type="entry name" value="PYP-like sensor domain (PAS domain)"/>
    <property type="match status" value="1"/>
</dbReference>
<evidence type="ECO:0000256" key="6">
    <source>
        <dbReference type="ARBA" id="ARBA00022679"/>
    </source>
</evidence>
<keyword evidence="4" id="KW-1003">Cell membrane</keyword>
<sequence length="552" mass="61685">MKQINREFPFFKLPTLRPTLLVKIIVLICLLNILVLMLFGIYTNNKYTQTMEEQIGIRALHIAQIISENQEVKAAFNKENPSEVIQPIVERIRKTTDSQFIVVGNIEGERYSHPLPDRIGETMVGEDNERAILDGESYISKATGSLGPSIRGKAPIISSTGDIIGVVSVGYLIEDINMSISMYIADIWYWLILSIVIGIIGAILISLHVKKSILGLEPEEIGQLYGEREAIFQSIHEALIAVDKDGMVTMYNQKAGKILQSESEYIVGKSITNLLANKSLNLVLKTGKSQYHQEIWIKDDRFIINSVPLFYDKKVIGAVYTFRNQTEIEKLSEELSKVKQYSEALRVQTHEFSNKLNTISGLLQLDKKDEAIAFINKETKQQQEWIHFFINNVEDPYISAILLGKLNQAHELGITLSIDPNSQLTSTLSLKLREGVITAIGNLLNNAYDAVLEHNTKKEVGIFFTDIGNEIIFEIEDSGAGIPHEITQNIFQRGFSTKSGLHRGIGLALIHKILQELNGNISLETSDLGGACFIIAIPKAQRGNMFGGDNLD</sequence>
<keyword evidence="11 14" id="KW-1133">Transmembrane helix</keyword>
<dbReference type="RefSeq" id="WP_084380067.1">
    <property type="nucleotide sequence ID" value="NZ_CP018866.1"/>
</dbReference>
<evidence type="ECO:0000313" key="16">
    <source>
        <dbReference type="EMBL" id="AST90842.1"/>
    </source>
</evidence>
<evidence type="ECO:0000256" key="1">
    <source>
        <dbReference type="ARBA" id="ARBA00000085"/>
    </source>
</evidence>
<dbReference type="InterPro" id="IPR036890">
    <property type="entry name" value="HATPase_C_sf"/>
</dbReference>
<dbReference type="Proteomes" id="UP000215224">
    <property type="component" value="Chromosome"/>
</dbReference>
<dbReference type="EC" id="2.7.13.3" evidence="3"/>
<dbReference type="PANTHER" id="PTHR43547">
    <property type="entry name" value="TWO-COMPONENT HISTIDINE KINASE"/>
    <property type="match status" value="1"/>
</dbReference>
<dbReference type="PROSITE" id="PS50109">
    <property type="entry name" value="HIS_KIN"/>
    <property type="match status" value="1"/>
</dbReference>
<evidence type="ECO:0000256" key="4">
    <source>
        <dbReference type="ARBA" id="ARBA00022475"/>
    </source>
</evidence>
<dbReference type="Gene3D" id="3.30.450.20">
    <property type="entry name" value="PAS domain"/>
    <property type="match status" value="2"/>
</dbReference>
<evidence type="ECO:0000256" key="13">
    <source>
        <dbReference type="ARBA" id="ARBA00023136"/>
    </source>
</evidence>
<evidence type="ECO:0000256" key="11">
    <source>
        <dbReference type="ARBA" id="ARBA00022989"/>
    </source>
</evidence>
<dbReference type="AlphaFoldDB" id="A0A223KMY8"/>
<dbReference type="InterPro" id="IPR033463">
    <property type="entry name" value="sCache_3"/>
</dbReference>
<keyword evidence="17" id="KW-1185">Reference proteome</keyword>
<dbReference type="Pfam" id="PF02518">
    <property type="entry name" value="HATPase_c"/>
    <property type="match status" value="1"/>
</dbReference>
<dbReference type="KEGG" id="bcoh:BC6307_05855"/>
<accession>A0A223KMY8</accession>
<feature type="transmembrane region" description="Helical" evidence="14">
    <location>
        <begin position="20"/>
        <end position="42"/>
    </location>
</feature>
<evidence type="ECO:0000256" key="9">
    <source>
        <dbReference type="ARBA" id="ARBA00022777"/>
    </source>
</evidence>
<dbReference type="Pfam" id="PF13426">
    <property type="entry name" value="PAS_9"/>
    <property type="match status" value="1"/>
</dbReference>
<keyword evidence="13 14" id="KW-0472">Membrane</keyword>
<feature type="domain" description="Histidine kinase" evidence="15">
    <location>
        <begin position="347"/>
        <end position="541"/>
    </location>
</feature>
<dbReference type="Pfam" id="PF14689">
    <property type="entry name" value="SPOB_a"/>
    <property type="match status" value="1"/>
</dbReference>
<evidence type="ECO:0000313" key="17">
    <source>
        <dbReference type="Proteomes" id="UP000215224"/>
    </source>
</evidence>
<dbReference type="GO" id="GO:0005524">
    <property type="term" value="F:ATP binding"/>
    <property type="evidence" value="ECO:0007669"/>
    <property type="project" value="UniProtKB-KW"/>
</dbReference>
<protein>
    <recommendedName>
        <fullName evidence="3">histidine kinase</fullName>
        <ecNumber evidence="3">2.7.13.3</ecNumber>
    </recommendedName>
</protein>
<evidence type="ECO:0000259" key="15">
    <source>
        <dbReference type="PROSITE" id="PS50109"/>
    </source>
</evidence>
<keyword evidence="6" id="KW-0808">Transferase</keyword>
<dbReference type="Gene3D" id="3.30.565.10">
    <property type="entry name" value="Histidine kinase-like ATPase, C-terminal domain"/>
    <property type="match status" value="1"/>
</dbReference>
<keyword evidence="8" id="KW-0547">Nucleotide-binding</keyword>
<dbReference type="InterPro" id="IPR005467">
    <property type="entry name" value="His_kinase_dom"/>
</dbReference>
<dbReference type="Gene3D" id="1.10.287.130">
    <property type="match status" value="1"/>
</dbReference>
<proteinExistence type="predicted"/>
<evidence type="ECO:0000256" key="7">
    <source>
        <dbReference type="ARBA" id="ARBA00022692"/>
    </source>
</evidence>
<name>A0A223KMY8_9BACI</name>
<dbReference type="Pfam" id="PF17203">
    <property type="entry name" value="sCache_3_2"/>
    <property type="match status" value="1"/>
</dbReference>
<dbReference type="GO" id="GO:0005886">
    <property type="term" value="C:plasma membrane"/>
    <property type="evidence" value="ECO:0007669"/>
    <property type="project" value="UniProtKB-SubCell"/>
</dbReference>
<reference evidence="16 17" key="1">
    <citation type="submission" date="2016-12" db="EMBL/GenBank/DDBJ databases">
        <title>The whole genome sequencing and assembly of Bacillus cohnii DSM 6307T strain.</title>
        <authorList>
            <person name="Lee Y.-J."/>
            <person name="Yi H."/>
            <person name="Bahn Y.-S."/>
            <person name="Kim J.F."/>
            <person name="Lee D.-W."/>
        </authorList>
    </citation>
    <scope>NUCLEOTIDE SEQUENCE [LARGE SCALE GENOMIC DNA]</scope>
    <source>
        <strain evidence="16 17">DSM 6307</strain>
    </source>
</reference>
<dbReference type="PRINTS" id="PR00344">
    <property type="entry name" value="BCTRLSENSOR"/>
</dbReference>
<dbReference type="EMBL" id="CP018866">
    <property type="protein sequence ID" value="AST90842.1"/>
    <property type="molecule type" value="Genomic_DNA"/>
</dbReference>
<dbReference type="SMART" id="SM00387">
    <property type="entry name" value="HATPase_c"/>
    <property type="match status" value="1"/>
</dbReference>
<comment type="subcellular location">
    <subcellularLocation>
        <location evidence="2">Cell membrane</location>
        <topology evidence="2">Multi-pass membrane protein</topology>
    </subcellularLocation>
</comment>
<evidence type="ECO:0000256" key="2">
    <source>
        <dbReference type="ARBA" id="ARBA00004651"/>
    </source>
</evidence>
<keyword evidence="5" id="KW-0597">Phosphoprotein</keyword>
<keyword evidence="12" id="KW-0902">Two-component regulatory system</keyword>
<dbReference type="InterPro" id="IPR039506">
    <property type="entry name" value="SPOB_a"/>
</dbReference>
<evidence type="ECO:0000256" key="14">
    <source>
        <dbReference type="SAM" id="Phobius"/>
    </source>
</evidence>
<dbReference type="GO" id="GO:0000155">
    <property type="term" value="F:phosphorelay sensor kinase activity"/>
    <property type="evidence" value="ECO:0007669"/>
    <property type="project" value="TreeGrafter"/>
</dbReference>
<organism evidence="16 17">
    <name type="scientific">Sutcliffiella cohnii</name>
    <dbReference type="NCBI Taxonomy" id="33932"/>
    <lineage>
        <taxon>Bacteria</taxon>
        <taxon>Bacillati</taxon>
        <taxon>Bacillota</taxon>
        <taxon>Bacilli</taxon>
        <taxon>Bacillales</taxon>
        <taxon>Bacillaceae</taxon>
        <taxon>Sutcliffiella</taxon>
    </lineage>
</organism>
<dbReference type="InterPro" id="IPR035965">
    <property type="entry name" value="PAS-like_dom_sf"/>
</dbReference>
<keyword evidence="10" id="KW-0067">ATP-binding</keyword>
<dbReference type="SUPFAM" id="SSF103190">
    <property type="entry name" value="Sensory domain-like"/>
    <property type="match status" value="1"/>
</dbReference>
<dbReference type="InterPro" id="IPR004358">
    <property type="entry name" value="Sig_transdc_His_kin-like_C"/>
</dbReference>
<feature type="transmembrane region" description="Helical" evidence="14">
    <location>
        <begin position="187"/>
        <end position="207"/>
    </location>
</feature>
<evidence type="ECO:0000256" key="8">
    <source>
        <dbReference type="ARBA" id="ARBA00022741"/>
    </source>
</evidence>
<evidence type="ECO:0000256" key="12">
    <source>
        <dbReference type="ARBA" id="ARBA00023012"/>
    </source>
</evidence>